<evidence type="ECO:0000256" key="1">
    <source>
        <dbReference type="SAM" id="MobiDB-lite"/>
    </source>
</evidence>
<dbReference type="Proteomes" id="UP001218188">
    <property type="component" value="Unassembled WGS sequence"/>
</dbReference>
<dbReference type="EMBL" id="JARJCM010000388">
    <property type="protein sequence ID" value="KAJ7017649.1"/>
    <property type="molecule type" value="Genomic_DNA"/>
</dbReference>
<feature type="compositionally biased region" description="Pro residues" evidence="1">
    <location>
        <begin position="111"/>
        <end position="126"/>
    </location>
</feature>
<feature type="region of interest" description="Disordered" evidence="1">
    <location>
        <begin position="1"/>
        <end position="215"/>
    </location>
</feature>
<gene>
    <name evidence="2" type="ORF">C8F04DRAFT_1332479</name>
</gene>
<reference evidence="2" key="1">
    <citation type="submission" date="2023-03" db="EMBL/GenBank/DDBJ databases">
        <title>Massive genome expansion in bonnet fungi (Mycena s.s.) driven by repeated elements and novel gene families across ecological guilds.</title>
        <authorList>
            <consortium name="Lawrence Berkeley National Laboratory"/>
            <person name="Harder C.B."/>
            <person name="Miyauchi S."/>
            <person name="Viragh M."/>
            <person name="Kuo A."/>
            <person name="Thoen E."/>
            <person name="Andreopoulos B."/>
            <person name="Lu D."/>
            <person name="Skrede I."/>
            <person name="Drula E."/>
            <person name="Henrissat B."/>
            <person name="Morin E."/>
            <person name="Kohler A."/>
            <person name="Barry K."/>
            <person name="LaButti K."/>
            <person name="Morin E."/>
            <person name="Salamov A."/>
            <person name="Lipzen A."/>
            <person name="Mereny Z."/>
            <person name="Hegedus B."/>
            <person name="Baldrian P."/>
            <person name="Stursova M."/>
            <person name="Weitz H."/>
            <person name="Taylor A."/>
            <person name="Grigoriev I.V."/>
            <person name="Nagy L.G."/>
            <person name="Martin F."/>
            <person name="Kauserud H."/>
        </authorList>
    </citation>
    <scope>NUCLEOTIDE SEQUENCE</scope>
    <source>
        <strain evidence="2">CBHHK200</strain>
    </source>
</reference>
<name>A0AAD6WQX8_9AGAR</name>
<feature type="compositionally biased region" description="Polar residues" evidence="1">
    <location>
        <begin position="1"/>
        <end position="20"/>
    </location>
</feature>
<dbReference type="AlphaFoldDB" id="A0AAD6WQX8"/>
<evidence type="ECO:0000313" key="3">
    <source>
        <dbReference type="Proteomes" id="UP001218188"/>
    </source>
</evidence>
<accession>A0AAD6WQX8</accession>
<keyword evidence="3" id="KW-1185">Reference proteome</keyword>
<feature type="compositionally biased region" description="Polar residues" evidence="1">
    <location>
        <begin position="33"/>
        <end position="43"/>
    </location>
</feature>
<evidence type="ECO:0000313" key="2">
    <source>
        <dbReference type="EMBL" id="KAJ7017649.1"/>
    </source>
</evidence>
<proteinExistence type="predicted"/>
<sequence length="215" mass="23588">MSPTFLSHRTQLPTSASSAPHSARIARVKPTRQSRYQRTTSPFPNDHHDQRTHSTPAEPISASTAPTYRTPLRPSTALGPRQPHLPFRRGDRPPFARPAASPARRQRHPTPHPPPALLRSPAPIPTAPRAQLLPNALTPLPIPPFYAPTPPFDRYRRRQPPASLLPTPDASLPQSPPRNPTTSLLPRRAPTLSPPAASVPAPRLSAPLHPPRFAR</sequence>
<feature type="compositionally biased region" description="Pro residues" evidence="1">
    <location>
        <begin position="140"/>
        <end position="151"/>
    </location>
</feature>
<comment type="caution">
    <text evidence="2">The sequence shown here is derived from an EMBL/GenBank/DDBJ whole genome shotgun (WGS) entry which is preliminary data.</text>
</comment>
<protein>
    <submittedName>
        <fullName evidence="2">Uncharacterized protein</fullName>
    </submittedName>
</protein>
<organism evidence="2 3">
    <name type="scientific">Mycena alexandri</name>
    <dbReference type="NCBI Taxonomy" id="1745969"/>
    <lineage>
        <taxon>Eukaryota</taxon>
        <taxon>Fungi</taxon>
        <taxon>Dikarya</taxon>
        <taxon>Basidiomycota</taxon>
        <taxon>Agaricomycotina</taxon>
        <taxon>Agaricomycetes</taxon>
        <taxon>Agaricomycetidae</taxon>
        <taxon>Agaricales</taxon>
        <taxon>Marasmiineae</taxon>
        <taxon>Mycenaceae</taxon>
        <taxon>Mycena</taxon>
    </lineage>
</organism>